<dbReference type="GeneID" id="30148297"/>
<evidence type="ECO:0000313" key="2">
    <source>
        <dbReference type="Proteomes" id="UP000094336"/>
    </source>
</evidence>
<protein>
    <submittedName>
        <fullName evidence="1">Uncharacterized protein</fullName>
    </submittedName>
</protein>
<dbReference type="RefSeq" id="XP_018985616.1">
    <property type="nucleotide sequence ID" value="XM_019130444.1"/>
</dbReference>
<keyword evidence="2" id="KW-1185">Reference proteome</keyword>
<dbReference type="Proteomes" id="UP000094336">
    <property type="component" value="Unassembled WGS sequence"/>
</dbReference>
<dbReference type="AlphaFoldDB" id="A0A1E3QRM4"/>
<proteinExistence type="predicted"/>
<name>A0A1E3QRM4_9ASCO</name>
<dbReference type="EMBL" id="KV454430">
    <property type="protein sequence ID" value="ODQ80288.1"/>
    <property type="molecule type" value="Genomic_DNA"/>
</dbReference>
<organism evidence="1 2">
    <name type="scientific">Babjeviella inositovora NRRL Y-12698</name>
    <dbReference type="NCBI Taxonomy" id="984486"/>
    <lineage>
        <taxon>Eukaryota</taxon>
        <taxon>Fungi</taxon>
        <taxon>Dikarya</taxon>
        <taxon>Ascomycota</taxon>
        <taxon>Saccharomycotina</taxon>
        <taxon>Pichiomycetes</taxon>
        <taxon>Serinales incertae sedis</taxon>
        <taxon>Babjeviella</taxon>
    </lineage>
</organism>
<accession>A0A1E3QRM4</accession>
<gene>
    <name evidence="1" type="ORF">BABINDRAFT_166636</name>
</gene>
<evidence type="ECO:0000313" key="1">
    <source>
        <dbReference type="EMBL" id="ODQ80288.1"/>
    </source>
</evidence>
<sequence>MLLHVEKKTKDLPRVYLLVHYDLFSLLGHFQIHRLPTELFDLYLGIYGHLIEECSDEAHSDWVFINADYLSKIFGVFCMGLMNYHHLRTAQVPKLLALVEKLCLMYALTPVFLESWFPFQSDPDIMFYLHKTRIPGTIPLSGGPQYLPIYELLKEFLFIDGFYATAQSGIVSLCQVTGSSAMLQAWFQKCDFPEVILTCLVSGFNQVCYSDYCFPALNHNLHTFVPASNPNLARHLENLNFVVELQSSVHESSLVCRTILDCMRHEYTEAIVGYFHAAFDYQEPILALACSSITYLCEIPGGERIAMAQLNSKEFQAVITESMARGNVVTSTAVLKMLNTIVRYCSEEVVQSVFCHDNIIPSLPRGCSSFVTRNVIRLTQSENIPHSQVANHLKVSRKRIERLKGKRDGFSAGILVFDEDALFGVITKFCLARFFFNHILVNVELVELILNMLCYKQGSILNFLTQGCDGATETFLCESPFSLRTHETCVSFQITTYLYDSYVHYKPTLGEHPISDSTPIRHAVHIPPPESVLNKFNQILINAATKPLVDGINKWGDADSGESLQSNLPLNLKLFNTFYLNFYCCTKLLALMSVSSAL</sequence>
<dbReference type="OrthoDB" id="3980856at2759"/>
<reference evidence="2" key="1">
    <citation type="submission" date="2016-05" db="EMBL/GenBank/DDBJ databases">
        <title>Comparative genomics of biotechnologically important yeasts.</title>
        <authorList>
            <consortium name="DOE Joint Genome Institute"/>
            <person name="Riley R."/>
            <person name="Haridas S."/>
            <person name="Wolfe K.H."/>
            <person name="Lopes M.R."/>
            <person name="Hittinger C.T."/>
            <person name="Goker M."/>
            <person name="Salamov A."/>
            <person name="Wisecaver J."/>
            <person name="Long T.M."/>
            <person name="Aerts A.L."/>
            <person name="Barry K."/>
            <person name="Choi C."/>
            <person name="Clum A."/>
            <person name="Coughlan A.Y."/>
            <person name="Deshpande S."/>
            <person name="Douglass A.P."/>
            <person name="Hanson S.J."/>
            <person name="Klenk H.-P."/>
            <person name="Labutti K."/>
            <person name="Lapidus A."/>
            <person name="Lindquist E."/>
            <person name="Lipzen A."/>
            <person name="Meier-Kolthoff J.P."/>
            <person name="Ohm R.A."/>
            <person name="Otillar R.P."/>
            <person name="Pangilinan J."/>
            <person name="Peng Y."/>
            <person name="Rokas A."/>
            <person name="Rosa C.A."/>
            <person name="Scheuner C."/>
            <person name="Sibirny A.A."/>
            <person name="Slot J.C."/>
            <person name="Stielow J.B."/>
            <person name="Sun H."/>
            <person name="Kurtzman C.P."/>
            <person name="Blackwell M."/>
            <person name="Grigoriev I.V."/>
            <person name="Jeffries T.W."/>
        </authorList>
    </citation>
    <scope>NUCLEOTIDE SEQUENCE [LARGE SCALE GENOMIC DNA]</scope>
    <source>
        <strain evidence="2">NRRL Y-12698</strain>
    </source>
</reference>